<proteinExistence type="predicted"/>
<dbReference type="NCBIfam" id="NF010468">
    <property type="entry name" value="PRK13893.1"/>
    <property type="match status" value="1"/>
</dbReference>
<dbReference type="Pfam" id="PF07424">
    <property type="entry name" value="TrbM"/>
    <property type="match status" value="1"/>
</dbReference>
<protein>
    <submittedName>
        <fullName evidence="1">IncP-type conjugative transfer protein TrbM</fullName>
    </submittedName>
</protein>
<sequence>MKNNSVPTPFALVIAAVITAPAGAHEVLTGDTRLACEATLCLAAGSRPNECSPSLSRYFSIHKRKWSDTVQARANFLSLCPASDQTPEMRSLVSAMANGAGRCDASSLNVTLRVWNNWDADGDRVFINNQMPDYCAAYTGHQYTNLDDLSPRYVGTPERGGYWVDARDQDAAVARYNDRIAAEDRRRRNDEWYR</sequence>
<name>A0A5S4EN84_9PROT</name>
<dbReference type="Proteomes" id="UP000306324">
    <property type="component" value="Unassembled WGS sequence"/>
</dbReference>
<gene>
    <name evidence="1" type="ORF">ACCUM_3891</name>
</gene>
<comment type="caution">
    <text evidence="1">The sequence shown here is derived from an EMBL/GenBank/DDBJ whole genome shotgun (WGS) entry which is preliminary data.</text>
</comment>
<dbReference type="RefSeq" id="WP_138678086.1">
    <property type="nucleotide sequence ID" value="NZ_SWAD01000039.1"/>
</dbReference>
<keyword evidence="2" id="KW-1185">Reference proteome</keyword>
<organism evidence="1 2">
    <name type="scientific">Candidatus Accumulibacter phosphatis</name>
    <dbReference type="NCBI Taxonomy" id="327160"/>
    <lineage>
        <taxon>Bacteria</taxon>
        <taxon>Pseudomonadati</taxon>
        <taxon>Pseudomonadota</taxon>
        <taxon>Betaproteobacteria</taxon>
        <taxon>Candidatus Accumulibacter</taxon>
    </lineage>
</organism>
<dbReference type="AlphaFoldDB" id="A0A5S4EN84"/>
<evidence type="ECO:0000313" key="2">
    <source>
        <dbReference type="Proteomes" id="UP000306324"/>
    </source>
</evidence>
<reference evidence="1 2" key="1">
    <citation type="submission" date="2019-04" db="EMBL/GenBank/DDBJ databases">
        <title>A novel phosphate-accumulating bacterium identified in bioreactor for phosphate removal from wastewater.</title>
        <authorList>
            <person name="Kotlyarov R.Y."/>
            <person name="Beletsky A.V."/>
            <person name="Kallistova A.Y."/>
            <person name="Dorofeev A.G."/>
            <person name="Nikolaev Y.Y."/>
            <person name="Pimenov N.V."/>
            <person name="Ravin N.V."/>
            <person name="Mardanov A.V."/>
        </authorList>
    </citation>
    <scope>NUCLEOTIDE SEQUENCE [LARGE SCALE GENOMIC DNA]</scope>
    <source>
        <strain evidence="1 2">Bin19</strain>
    </source>
</reference>
<dbReference type="EMBL" id="SWAD01000039">
    <property type="protein sequence ID" value="TMQ76851.1"/>
    <property type="molecule type" value="Genomic_DNA"/>
</dbReference>
<dbReference type="InterPro" id="IPR009989">
    <property type="entry name" value="TrbM"/>
</dbReference>
<dbReference type="OrthoDB" id="9784009at2"/>
<accession>A0A5S4EN84</accession>
<evidence type="ECO:0000313" key="1">
    <source>
        <dbReference type="EMBL" id="TMQ76851.1"/>
    </source>
</evidence>